<dbReference type="Gene3D" id="3.30.70.330">
    <property type="match status" value="1"/>
</dbReference>
<dbReference type="PROSITE" id="PS50102">
    <property type="entry name" value="RRM"/>
    <property type="match status" value="1"/>
</dbReference>
<dbReference type="EMBL" id="CAQQ02165534">
    <property type="status" value="NOT_ANNOTATED_CDS"/>
    <property type="molecule type" value="Genomic_DNA"/>
</dbReference>
<feature type="domain" description="RRM" evidence="7">
    <location>
        <begin position="93"/>
        <end position="171"/>
    </location>
</feature>
<dbReference type="InterPro" id="IPR012677">
    <property type="entry name" value="Nucleotide-bd_a/b_plait_sf"/>
</dbReference>
<dbReference type="SUPFAM" id="SSF54928">
    <property type="entry name" value="RNA-binding domain, RBD"/>
    <property type="match status" value="1"/>
</dbReference>
<dbReference type="Pfam" id="PF00076">
    <property type="entry name" value="RRM_1"/>
    <property type="match status" value="1"/>
</dbReference>
<keyword evidence="4" id="KW-0648">Protein biosynthesis</keyword>
<dbReference type="InterPro" id="IPR000504">
    <property type="entry name" value="RRM_dom"/>
</dbReference>
<dbReference type="CDD" id="cd12408">
    <property type="entry name" value="RRM_eIF3G_like"/>
    <property type="match status" value="1"/>
</dbReference>
<dbReference type="GO" id="GO:0003723">
    <property type="term" value="F:RNA binding"/>
    <property type="evidence" value="ECO:0007669"/>
    <property type="project" value="UniProtKB-UniRule"/>
</dbReference>
<evidence type="ECO:0000256" key="3">
    <source>
        <dbReference type="ARBA" id="ARBA00022884"/>
    </source>
</evidence>
<evidence type="ECO:0000256" key="4">
    <source>
        <dbReference type="ARBA" id="ARBA00022917"/>
    </source>
</evidence>
<dbReference type="PANTHER" id="PTHR10352">
    <property type="entry name" value="EUKARYOTIC TRANSLATION INITIATION FACTOR 3 SUBUNIT G"/>
    <property type="match status" value="1"/>
</dbReference>
<evidence type="ECO:0000256" key="1">
    <source>
        <dbReference type="ARBA" id="ARBA00022490"/>
    </source>
</evidence>
<organism evidence="8 9">
    <name type="scientific">Megaselia scalaris</name>
    <name type="common">Humpbacked fly</name>
    <name type="synonym">Phora scalaris</name>
    <dbReference type="NCBI Taxonomy" id="36166"/>
    <lineage>
        <taxon>Eukaryota</taxon>
        <taxon>Metazoa</taxon>
        <taxon>Ecdysozoa</taxon>
        <taxon>Arthropoda</taxon>
        <taxon>Hexapoda</taxon>
        <taxon>Insecta</taxon>
        <taxon>Pterygota</taxon>
        <taxon>Neoptera</taxon>
        <taxon>Endopterygota</taxon>
        <taxon>Diptera</taxon>
        <taxon>Brachycera</taxon>
        <taxon>Muscomorpha</taxon>
        <taxon>Platypezoidea</taxon>
        <taxon>Phoridae</taxon>
        <taxon>Megaseliini</taxon>
        <taxon>Megaselia</taxon>
    </lineage>
</organism>
<dbReference type="InterPro" id="IPR024675">
    <property type="entry name" value="eIF3g_N"/>
</dbReference>
<reference evidence="8" key="2">
    <citation type="submission" date="2015-06" db="UniProtKB">
        <authorList>
            <consortium name="EnsemblMetazoa"/>
        </authorList>
    </citation>
    <scope>IDENTIFICATION</scope>
</reference>
<feature type="region of interest" description="Disordered" evidence="6">
    <location>
        <begin position="63"/>
        <end position="92"/>
    </location>
</feature>
<reference evidence="9" key="1">
    <citation type="submission" date="2013-02" db="EMBL/GenBank/DDBJ databases">
        <authorList>
            <person name="Hughes D."/>
        </authorList>
    </citation>
    <scope>NUCLEOTIDE SEQUENCE</scope>
    <source>
        <strain>Durham</strain>
        <strain evidence="9">NC isolate 2 -- Noor lab</strain>
    </source>
</reference>
<keyword evidence="2" id="KW-0396">Initiation factor</keyword>
<evidence type="ECO:0000313" key="8">
    <source>
        <dbReference type="EnsemblMetazoa" id="MESCA004889-PA"/>
    </source>
</evidence>
<evidence type="ECO:0000313" key="9">
    <source>
        <dbReference type="Proteomes" id="UP000015102"/>
    </source>
</evidence>
<dbReference type="OMA" id="HWISICP"/>
<keyword evidence="9" id="KW-1185">Reference proteome</keyword>
<dbReference type="SMART" id="SM00360">
    <property type="entry name" value="RRM"/>
    <property type="match status" value="1"/>
</dbReference>
<proteinExistence type="predicted"/>
<dbReference type="HOGENOM" id="CLU_034595_4_1_1"/>
<dbReference type="InterPro" id="IPR035979">
    <property type="entry name" value="RBD_domain_sf"/>
</dbReference>
<dbReference type="EnsemblMetazoa" id="MESCA004889-RA">
    <property type="protein sequence ID" value="MESCA004889-PA"/>
    <property type="gene ID" value="MESCA004889"/>
</dbReference>
<dbReference type="STRING" id="36166.T1GMV5"/>
<keyword evidence="1" id="KW-0963">Cytoplasm</keyword>
<evidence type="ECO:0000256" key="2">
    <source>
        <dbReference type="ARBA" id="ARBA00022540"/>
    </source>
</evidence>
<keyword evidence="3 5" id="KW-0694">RNA-binding</keyword>
<evidence type="ECO:0000256" key="5">
    <source>
        <dbReference type="PROSITE-ProRule" id="PRU00176"/>
    </source>
</evidence>
<evidence type="ECO:0000256" key="6">
    <source>
        <dbReference type="SAM" id="MobiDB-lite"/>
    </source>
</evidence>
<dbReference type="GO" id="GO:0003743">
    <property type="term" value="F:translation initiation factor activity"/>
    <property type="evidence" value="ECO:0007669"/>
    <property type="project" value="UniProtKB-KW"/>
</dbReference>
<dbReference type="Proteomes" id="UP000015102">
    <property type="component" value="Unassembled WGS sequence"/>
</dbReference>
<accession>T1GMV5</accession>
<dbReference type="AlphaFoldDB" id="T1GMV5"/>
<dbReference type="FunFam" id="3.30.70.330:FF:000828">
    <property type="entry name" value="Eukaryotic translation initiation factor 3 subunit G"/>
    <property type="match status" value="1"/>
</dbReference>
<dbReference type="InterPro" id="IPR034240">
    <property type="entry name" value="eIF3G_RRM"/>
</dbReference>
<name>T1GMV5_MEGSC</name>
<dbReference type="Pfam" id="PF12353">
    <property type="entry name" value="eIF3g"/>
    <property type="match status" value="1"/>
</dbReference>
<protein>
    <recommendedName>
        <fullName evidence="7">RRM domain-containing protein</fullName>
    </recommendedName>
</protein>
<sequence length="174" mass="19430">MQFLSAKDEEKSNENVLDPLKNIAKCRICNGDHWSVNCPFKGTSMDNSKLMENKATPATTTVESSKSGKYVPPFMKDMQKTGGPSGRGRDDTSAIRISNLSESMTEADLEELVKKFGQHNKMYLARDKNTGLCKGFAYVHFKQRKDAAAAIELLNGHGYDHLILNVEWSKPQNN</sequence>
<evidence type="ECO:0000259" key="7">
    <source>
        <dbReference type="PROSITE" id="PS50102"/>
    </source>
</evidence>